<comment type="caution">
    <text evidence="7">The sequence shown here is derived from an EMBL/GenBank/DDBJ whole genome shotgun (WGS) entry which is preliminary data.</text>
</comment>
<gene>
    <name evidence="7" type="ORF">EGH82_03990</name>
</gene>
<dbReference type="EMBL" id="RKIK01000006">
    <property type="protein sequence ID" value="ROV61731.1"/>
    <property type="molecule type" value="Genomic_DNA"/>
</dbReference>
<evidence type="ECO:0000256" key="5">
    <source>
        <dbReference type="SAM" id="Phobius"/>
    </source>
</evidence>
<organism evidence="7 8">
    <name type="scientific">Vibrio ponticus</name>
    <dbReference type="NCBI Taxonomy" id="265668"/>
    <lineage>
        <taxon>Bacteria</taxon>
        <taxon>Pseudomonadati</taxon>
        <taxon>Pseudomonadota</taxon>
        <taxon>Gammaproteobacteria</taxon>
        <taxon>Vibrionales</taxon>
        <taxon>Vibrionaceae</taxon>
        <taxon>Vibrio</taxon>
    </lineage>
</organism>
<feature type="domain" description="Cytochrome b561 bacterial/Ni-hydrogenase" evidence="6">
    <location>
        <begin position="21"/>
        <end position="179"/>
    </location>
</feature>
<dbReference type="Proteomes" id="UP000278792">
    <property type="component" value="Unassembled WGS sequence"/>
</dbReference>
<sequence>MTLSRIKEGVDTLFTNLPESEKVLHALTLFWVLEQIISSNFMHVHADTLWSSINSIAKIHIYGGLLLIPLTLVFVYKVIKRRTIGDMYPWLSGNFTQIKQDLQCLRRVELPESRPAGIAATVEGLGLLALLLALVTGTAWYLSASSTGISPELLKIHKTSAGLIETYFYAHGAMALLHFIHWWRKA</sequence>
<keyword evidence="2 5" id="KW-0812">Transmembrane</keyword>
<evidence type="ECO:0000313" key="7">
    <source>
        <dbReference type="EMBL" id="ROV61731.1"/>
    </source>
</evidence>
<dbReference type="GO" id="GO:0009055">
    <property type="term" value="F:electron transfer activity"/>
    <property type="evidence" value="ECO:0007669"/>
    <property type="project" value="InterPro"/>
</dbReference>
<accession>A0A3N3E4R1</accession>
<evidence type="ECO:0000256" key="3">
    <source>
        <dbReference type="ARBA" id="ARBA00022989"/>
    </source>
</evidence>
<evidence type="ECO:0000256" key="4">
    <source>
        <dbReference type="ARBA" id="ARBA00023136"/>
    </source>
</evidence>
<proteinExistence type="predicted"/>
<feature type="transmembrane region" description="Helical" evidence="5">
    <location>
        <begin position="116"/>
        <end position="142"/>
    </location>
</feature>
<dbReference type="AlphaFoldDB" id="A0A3N3E4R1"/>
<evidence type="ECO:0000256" key="1">
    <source>
        <dbReference type="ARBA" id="ARBA00004141"/>
    </source>
</evidence>
<feature type="transmembrane region" description="Helical" evidence="5">
    <location>
        <begin position="59"/>
        <end position="79"/>
    </location>
</feature>
<evidence type="ECO:0000259" key="6">
    <source>
        <dbReference type="Pfam" id="PF01292"/>
    </source>
</evidence>
<keyword evidence="4 5" id="KW-0472">Membrane</keyword>
<name>A0A3N3E4R1_9VIBR</name>
<protein>
    <recommendedName>
        <fullName evidence="6">Cytochrome b561 bacterial/Ni-hydrogenase domain-containing protein</fullName>
    </recommendedName>
</protein>
<dbReference type="InterPro" id="IPR011577">
    <property type="entry name" value="Cyt_b561_bac/Ni-Hgenase"/>
</dbReference>
<evidence type="ECO:0000256" key="2">
    <source>
        <dbReference type="ARBA" id="ARBA00022692"/>
    </source>
</evidence>
<reference evidence="7 8" key="1">
    <citation type="submission" date="2018-11" db="EMBL/GenBank/DDBJ databases">
        <title>Vibrio ponticus strain CAIM 1751 pathogenic for the snapper Lutjanus guttatus.</title>
        <authorList>
            <person name="Soto-Rodriguez S."/>
            <person name="Lozano-Olvera R."/>
            <person name="Gomez-Gil B."/>
        </authorList>
    </citation>
    <scope>NUCLEOTIDE SEQUENCE [LARGE SCALE GENOMIC DNA]</scope>
    <source>
        <strain evidence="7 8">CAIM 1751</strain>
    </source>
</reference>
<dbReference type="Pfam" id="PF01292">
    <property type="entry name" value="Ni_hydr_CYTB"/>
    <property type="match status" value="1"/>
</dbReference>
<dbReference type="GO" id="GO:0016020">
    <property type="term" value="C:membrane"/>
    <property type="evidence" value="ECO:0007669"/>
    <property type="project" value="UniProtKB-SubCell"/>
</dbReference>
<evidence type="ECO:0000313" key="8">
    <source>
        <dbReference type="Proteomes" id="UP000278792"/>
    </source>
</evidence>
<dbReference type="RefSeq" id="WP_123780724.1">
    <property type="nucleotide sequence ID" value="NZ_RKIK01000006.1"/>
</dbReference>
<comment type="subcellular location">
    <subcellularLocation>
        <location evidence="1">Membrane</location>
        <topology evidence="1">Multi-pass membrane protein</topology>
    </subcellularLocation>
</comment>
<feature type="transmembrane region" description="Helical" evidence="5">
    <location>
        <begin position="162"/>
        <end position="183"/>
    </location>
</feature>
<keyword evidence="3 5" id="KW-1133">Transmembrane helix</keyword>